<dbReference type="HOGENOM" id="CLU_2018280_0_0_1"/>
<dbReference type="AlphaFoldDB" id="W1NG91"/>
<dbReference type="Gramene" id="ERM94165">
    <property type="protein sequence ID" value="ERM94165"/>
    <property type="gene ID" value="AMTR_s00010p00174880"/>
</dbReference>
<name>W1NG91_AMBTC</name>
<protein>
    <submittedName>
        <fullName evidence="1">Uncharacterized protein</fullName>
    </submittedName>
</protein>
<dbReference type="Proteomes" id="UP000017836">
    <property type="component" value="Unassembled WGS sequence"/>
</dbReference>
<dbReference type="EMBL" id="KI397513">
    <property type="protein sequence ID" value="ERM94165.1"/>
    <property type="molecule type" value="Genomic_DNA"/>
</dbReference>
<keyword evidence="2" id="KW-1185">Reference proteome</keyword>
<reference evidence="2" key="1">
    <citation type="journal article" date="2013" name="Science">
        <title>The Amborella genome and the evolution of flowering plants.</title>
        <authorList>
            <consortium name="Amborella Genome Project"/>
        </authorList>
    </citation>
    <scope>NUCLEOTIDE SEQUENCE [LARGE SCALE GENOMIC DNA]</scope>
</reference>
<evidence type="ECO:0000313" key="2">
    <source>
        <dbReference type="Proteomes" id="UP000017836"/>
    </source>
</evidence>
<gene>
    <name evidence="1" type="ORF">AMTR_s00010p00174880</name>
</gene>
<sequence length="123" mass="13815">MAGAESLARKSLDLRQQVGIMASRNFRQRESNGTPPVPFRVIQRSRSPVTSDLVVHTTPPYGGGGWALPVARQRGDRTCRHRPTLACRNSCRNDFLGPQRRKRKTVKFHGYLAPAKFCLDGRN</sequence>
<evidence type="ECO:0000313" key="1">
    <source>
        <dbReference type="EMBL" id="ERM94165.1"/>
    </source>
</evidence>
<accession>W1NG91</accession>
<proteinExistence type="predicted"/>
<organism evidence="1 2">
    <name type="scientific">Amborella trichopoda</name>
    <dbReference type="NCBI Taxonomy" id="13333"/>
    <lineage>
        <taxon>Eukaryota</taxon>
        <taxon>Viridiplantae</taxon>
        <taxon>Streptophyta</taxon>
        <taxon>Embryophyta</taxon>
        <taxon>Tracheophyta</taxon>
        <taxon>Spermatophyta</taxon>
        <taxon>Magnoliopsida</taxon>
        <taxon>Amborellales</taxon>
        <taxon>Amborellaceae</taxon>
        <taxon>Amborella</taxon>
    </lineage>
</organism>